<dbReference type="InterPro" id="IPR013083">
    <property type="entry name" value="Znf_RING/FYVE/PHD"/>
</dbReference>
<evidence type="ECO:0000256" key="2">
    <source>
        <dbReference type="ARBA" id="ARBA00006092"/>
    </source>
</evidence>
<dbReference type="InterPro" id="IPR007198">
    <property type="entry name" value="Ssl1-like"/>
</dbReference>
<dbReference type="NCBIfam" id="TIGR00622">
    <property type="entry name" value="ssl1"/>
    <property type="match status" value="1"/>
</dbReference>
<feature type="region of interest" description="Disordered" evidence="11">
    <location>
        <begin position="100"/>
        <end position="138"/>
    </location>
</feature>
<evidence type="ECO:0000256" key="11">
    <source>
        <dbReference type="SAM" id="MobiDB-lite"/>
    </source>
</evidence>
<comment type="subcellular location">
    <subcellularLocation>
        <location evidence="1">Nucleus</location>
    </subcellularLocation>
</comment>
<dbReference type="PANTHER" id="PTHR12695">
    <property type="entry name" value="GENERAL TRANSCRIPTION FACTOR IIH SUBUNIT 2"/>
    <property type="match status" value="1"/>
</dbReference>
<dbReference type="InterPro" id="IPR004595">
    <property type="entry name" value="TFIIH_C1-like_dom"/>
</dbReference>
<dbReference type="CDD" id="cd01453">
    <property type="entry name" value="vWA_transcription_factor_IIH_type"/>
    <property type="match status" value="1"/>
</dbReference>
<feature type="region of interest" description="Disordered" evidence="11">
    <location>
        <begin position="1"/>
        <end position="87"/>
    </location>
</feature>
<dbReference type="FunFam" id="3.40.50.410:FF:000015">
    <property type="entry name" value="General transcription factor IIH subunit 2"/>
    <property type="match status" value="1"/>
</dbReference>
<dbReference type="SMART" id="SM01047">
    <property type="entry name" value="C1_4"/>
    <property type="match status" value="1"/>
</dbReference>
<keyword evidence="10" id="KW-0539">Nucleus</keyword>
<evidence type="ECO:0000256" key="3">
    <source>
        <dbReference type="ARBA" id="ARBA00022723"/>
    </source>
</evidence>
<dbReference type="SUPFAM" id="SSF57889">
    <property type="entry name" value="Cysteine-rich domain"/>
    <property type="match status" value="1"/>
</dbReference>
<dbReference type="GO" id="GO:0006357">
    <property type="term" value="P:regulation of transcription by RNA polymerase II"/>
    <property type="evidence" value="ECO:0007669"/>
    <property type="project" value="TreeGrafter"/>
</dbReference>
<dbReference type="GO" id="GO:0008270">
    <property type="term" value="F:zinc ion binding"/>
    <property type="evidence" value="ECO:0007669"/>
    <property type="project" value="UniProtKB-KW"/>
</dbReference>
<keyword evidence="14" id="KW-1185">Reference proteome</keyword>
<feature type="domain" description="VWFA" evidence="12">
    <location>
        <begin position="201"/>
        <end position="377"/>
    </location>
</feature>
<evidence type="ECO:0000256" key="6">
    <source>
        <dbReference type="ARBA" id="ARBA00022833"/>
    </source>
</evidence>
<dbReference type="Gene3D" id="3.30.40.10">
    <property type="entry name" value="Zinc/RING finger domain, C3HC4 (zinc finger)"/>
    <property type="match status" value="1"/>
</dbReference>
<feature type="compositionally biased region" description="Low complexity" evidence="11">
    <location>
        <begin position="1"/>
        <end position="11"/>
    </location>
</feature>
<dbReference type="GO" id="GO:0006351">
    <property type="term" value="P:DNA-templated transcription"/>
    <property type="evidence" value="ECO:0007669"/>
    <property type="project" value="InterPro"/>
</dbReference>
<feature type="compositionally biased region" description="Gly residues" evidence="11">
    <location>
        <begin position="112"/>
        <end position="125"/>
    </location>
</feature>
<dbReference type="Pfam" id="PF04056">
    <property type="entry name" value="Ssl1"/>
    <property type="match status" value="1"/>
</dbReference>
<dbReference type="Gene3D" id="3.40.50.410">
    <property type="entry name" value="von Willebrand factor, type A domain"/>
    <property type="match status" value="1"/>
</dbReference>
<gene>
    <name evidence="13" type="ORF">BZ3500_MVSOF-1268-A1-R1_CHR11-2G03363</name>
</gene>
<accession>A0A2X0L8U4</accession>
<protein>
    <submittedName>
        <fullName evidence="13">BZ3500_MvSof-1268-A1-R1_Chr11-2g03363 protein</fullName>
    </submittedName>
</protein>
<dbReference type="PANTHER" id="PTHR12695:SF2">
    <property type="entry name" value="GENERAL TRANSCRIPTION FACTOR IIH SUBUNIT 2-RELATED"/>
    <property type="match status" value="1"/>
</dbReference>
<proteinExistence type="inferred from homology"/>
<dbReference type="STRING" id="289078.A0A2X0L8U4"/>
<organism evidence="13 14">
    <name type="scientific">Microbotryum saponariae</name>
    <dbReference type="NCBI Taxonomy" id="289078"/>
    <lineage>
        <taxon>Eukaryota</taxon>
        <taxon>Fungi</taxon>
        <taxon>Dikarya</taxon>
        <taxon>Basidiomycota</taxon>
        <taxon>Pucciniomycotina</taxon>
        <taxon>Microbotryomycetes</taxon>
        <taxon>Microbotryales</taxon>
        <taxon>Microbotryaceae</taxon>
        <taxon>Microbotryum</taxon>
    </lineage>
</organism>
<feature type="compositionally biased region" description="Basic residues" evidence="11">
    <location>
        <begin position="126"/>
        <end position="135"/>
    </location>
</feature>
<dbReference type="AlphaFoldDB" id="A0A2X0L8U4"/>
<dbReference type="GO" id="GO:0005675">
    <property type="term" value="C:transcription factor TFIIH holo complex"/>
    <property type="evidence" value="ECO:0007669"/>
    <property type="project" value="TreeGrafter"/>
</dbReference>
<dbReference type="SMART" id="SM00327">
    <property type="entry name" value="VWA"/>
    <property type="match status" value="1"/>
</dbReference>
<feature type="compositionally biased region" description="Acidic residues" evidence="11">
    <location>
        <begin position="26"/>
        <end position="63"/>
    </location>
</feature>
<evidence type="ECO:0000259" key="12">
    <source>
        <dbReference type="PROSITE" id="PS50234"/>
    </source>
</evidence>
<evidence type="ECO:0000256" key="1">
    <source>
        <dbReference type="ARBA" id="ARBA00004123"/>
    </source>
</evidence>
<keyword evidence="4" id="KW-0227">DNA damage</keyword>
<keyword evidence="3" id="KW-0479">Metal-binding</keyword>
<evidence type="ECO:0000256" key="7">
    <source>
        <dbReference type="ARBA" id="ARBA00023015"/>
    </source>
</evidence>
<dbReference type="InterPro" id="IPR012170">
    <property type="entry name" value="TFIIH_SSL1/p44"/>
</dbReference>
<dbReference type="EMBL" id="FMWP01000061">
    <property type="protein sequence ID" value="SCZ95219.1"/>
    <property type="molecule type" value="Genomic_DNA"/>
</dbReference>
<evidence type="ECO:0000256" key="5">
    <source>
        <dbReference type="ARBA" id="ARBA00022771"/>
    </source>
</evidence>
<evidence type="ECO:0000256" key="9">
    <source>
        <dbReference type="ARBA" id="ARBA00023204"/>
    </source>
</evidence>
<evidence type="ECO:0000256" key="4">
    <source>
        <dbReference type="ARBA" id="ARBA00022763"/>
    </source>
</evidence>
<evidence type="ECO:0000313" key="13">
    <source>
        <dbReference type="EMBL" id="SCZ95219.1"/>
    </source>
</evidence>
<dbReference type="Proteomes" id="UP000249723">
    <property type="component" value="Unassembled WGS sequence"/>
</dbReference>
<keyword evidence="8" id="KW-0804">Transcription</keyword>
<dbReference type="InterPro" id="IPR000433">
    <property type="entry name" value="Znf_ZZ"/>
</dbReference>
<dbReference type="InterPro" id="IPR036465">
    <property type="entry name" value="vWFA_dom_sf"/>
</dbReference>
<keyword evidence="7" id="KW-0805">Transcription regulation</keyword>
<name>A0A2X0L8U4_9BASI</name>
<dbReference type="PROSITE" id="PS01357">
    <property type="entry name" value="ZF_ZZ_1"/>
    <property type="match status" value="1"/>
</dbReference>
<keyword evidence="9" id="KW-0234">DNA repair</keyword>
<dbReference type="PROSITE" id="PS50234">
    <property type="entry name" value="VWFA"/>
    <property type="match status" value="1"/>
</dbReference>
<dbReference type="Pfam" id="PF07975">
    <property type="entry name" value="C1_4"/>
    <property type="match status" value="1"/>
</dbReference>
<keyword evidence="6" id="KW-0862">Zinc</keyword>
<dbReference type="GO" id="GO:0000439">
    <property type="term" value="C:transcription factor TFIIH core complex"/>
    <property type="evidence" value="ECO:0007669"/>
    <property type="project" value="InterPro"/>
</dbReference>
<keyword evidence="5" id="KW-0863">Zinc-finger</keyword>
<dbReference type="SUPFAM" id="SSF53300">
    <property type="entry name" value="vWA-like"/>
    <property type="match status" value="1"/>
</dbReference>
<evidence type="ECO:0000256" key="8">
    <source>
        <dbReference type="ARBA" id="ARBA00023163"/>
    </source>
</evidence>
<dbReference type="InterPro" id="IPR002035">
    <property type="entry name" value="VWF_A"/>
</dbReference>
<evidence type="ECO:0000313" key="14">
    <source>
        <dbReference type="Proteomes" id="UP000249723"/>
    </source>
</evidence>
<evidence type="ECO:0000256" key="10">
    <source>
        <dbReference type="ARBA" id="ARBA00023242"/>
    </source>
</evidence>
<dbReference type="OrthoDB" id="284275at2759"/>
<dbReference type="InterPro" id="IPR046349">
    <property type="entry name" value="C1-like_sf"/>
</dbReference>
<dbReference type="GO" id="GO:0006289">
    <property type="term" value="P:nucleotide-excision repair"/>
    <property type="evidence" value="ECO:0007669"/>
    <property type="project" value="InterPro"/>
</dbReference>
<reference evidence="14" key="1">
    <citation type="submission" date="2016-10" db="EMBL/GenBank/DDBJ databases">
        <authorList>
            <person name="Jeantristanb JTB J.-T."/>
            <person name="Ricardo R."/>
        </authorList>
    </citation>
    <scope>NUCLEOTIDE SEQUENCE [LARGE SCALE GENOMIC DNA]</scope>
</reference>
<comment type="similarity">
    <text evidence="2">Belongs to the GTF2H2 family.</text>
</comment>
<sequence length="544" mass="58695">MSTTTTAAGASGKRKLSKGKDRAFGPDDDSDDDALLLDEDEDEDEDEDMIAAADDDEDDDSELDPGSGSGWAVTGKRKRKWASRTDRSLVEASTGGIKIVGGGIGDPLRAAGAGGGRGGRSGGRSGKSKNKKGRGRAWEGEFEHTWDNVQEDERGTLEGAVSGALLGTKNRSAEEALIIRGKDLNRILRDTASIQRGIIRHVYLVIDLSAAMLEREFKSSWLDLALQYAREFISEFFDQNPISQMAVLVTRDGAAERLSPLGGNPVDHLKALQNKKKLEARGDPSLQNVLKMAQSGLSHLPPHGSREVIIILGSLTTCDPGNIHTTIKDVEKDRIRVNIIGLAAEMKICRDIATRTKGTYNVARDDLYLRELLFEFVSPPATLAPSKSHVLGGPSASAPSSSADLMQMGFPQLIQAPYPGLCSCHLKLKNSGYNCPRCKSRICDVPTECRVCGLTVVNAPQLARSYRHLFPVANYEIVSEPSSAYPLSCKACSHPFPTTAIKSSLTSVDISPLGRYSCATCENHFCLDCDKLVHDALGFCPGCC</sequence>